<feature type="compositionally biased region" description="Low complexity" evidence="1">
    <location>
        <begin position="50"/>
        <end position="71"/>
    </location>
</feature>
<reference evidence="2" key="1">
    <citation type="submission" date="2020-02" db="EMBL/GenBank/DDBJ databases">
        <authorList>
            <person name="Meier V. D."/>
        </authorList>
    </citation>
    <scope>NUCLEOTIDE SEQUENCE</scope>
    <source>
        <strain evidence="2">AVDCRST_MAG61</strain>
    </source>
</reference>
<gene>
    <name evidence="2" type="ORF">AVDCRST_MAG61-1085</name>
</gene>
<feature type="compositionally biased region" description="Low complexity" evidence="1">
    <location>
        <begin position="182"/>
        <end position="197"/>
    </location>
</feature>
<dbReference type="AlphaFoldDB" id="A0A6J4KDU1"/>
<feature type="compositionally biased region" description="Basic residues" evidence="1">
    <location>
        <begin position="72"/>
        <end position="82"/>
    </location>
</feature>
<name>A0A6J4KDU1_9ACTN</name>
<feature type="region of interest" description="Disordered" evidence="1">
    <location>
        <begin position="1"/>
        <end position="218"/>
    </location>
</feature>
<protein>
    <submittedName>
        <fullName evidence="2">Uncharacterized protein</fullName>
    </submittedName>
</protein>
<dbReference type="EMBL" id="CADCTT010000167">
    <property type="protein sequence ID" value="CAA9302114.1"/>
    <property type="molecule type" value="Genomic_DNA"/>
</dbReference>
<evidence type="ECO:0000313" key="2">
    <source>
        <dbReference type="EMBL" id="CAA9302114.1"/>
    </source>
</evidence>
<proteinExistence type="predicted"/>
<accession>A0A6J4KDU1</accession>
<feature type="non-terminal residue" evidence="2">
    <location>
        <position position="218"/>
    </location>
</feature>
<feature type="non-terminal residue" evidence="2">
    <location>
        <position position="1"/>
    </location>
</feature>
<feature type="compositionally biased region" description="Low complexity" evidence="1">
    <location>
        <begin position="112"/>
        <end position="123"/>
    </location>
</feature>
<feature type="compositionally biased region" description="Basic residues" evidence="1">
    <location>
        <begin position="1"/>
        <end position="18"/>
    </location>
</feature>
<organism evidence="2">
    <name type="scientific">uncultured Friedmanniella sp</name>
    <dbReference type="NCBI Taxonomy" id="335381"/>
    <lineage>
        <taxon>Bacteria</taxon>
        <taxon>Bacillati</taxon>
        <taxon>Actinomycetota</taxon>
        <taxon>Actinomycetes</taxon>
        <taxon>Propionibacteriales</taxon>
        <taxon>Nocardioidaceae</taxon>
        <taxon>Friedmanniella</taxon>
        <taxon>environmental samples</taxon>
    </lineage>
</organism>
<sequence length="218" mass="21831">GRAPVVRRRARRGARRLRSPGGAGRPPARGRPPGLHPGRGGVADGPVLQAGADLPAAAGRAGRLTHPAGAPRRGRAAGRRLRPPGADRRHLAGAGDAGLRPGLGLDADEPHPAGAGRPGLRPGQRGGLLLGRAAASAGPHAGAQPGPGARTHRRLPPLRDRARNGWRLPCGDAADQDHRAAAADSRPGGLAGQLRPLGAGGGPARPPGPRPPGLLGKL</sequence>
<feature type="compositionally biased region" description="Low complexity" evidence="1">
    <location>
        <begin position="130"/>
        <end position="149"/>
    </location>
</feature>
<evidence type="ECO:0000256" key="1">
    <source>
        <dbReference type="SAM" id="MobiDB-lite"/>
    </source>
</evidence>